<dbReference type="Gene3D" id="1.20.1250.20">
    <property type="entry name" value="MFS general substrate transporter like domains"/>
    <property type="match status" value="1"/>
</dbReference>
<feature type="compositionally biased region" description="Polar residues" evidence="5">
    <location>
        <begin position="1"/>
        <end position="23"/>
    </location>
</feature>
<feature type="transmembrane region" description="Helical" evidence="6">
    <location>
        <begin position="52"/>
        <end position="77"/>
    </location>
</feature>
<evidence type="ECO:0000313" key="9">
    <source>
        <dbReference type="Proteomes" id="UP000053257"/>
    </source>
</evidence>
<name>A0A0C3S3K5_PHLG1</name>
<keyword evidence="2 6" id="KW-0812">Transmembrane</keyword>
<evidence type="ECO:0000259" key="7">
    <source>
        <dbReference type="PROSITE" id="PS50850"/>
    </source>
</evidence>
<dbReference type="GO" id="GO:0022857">
    <property type="term" value="F:transmembrane transporter activity"/>
    <property type="evidence" value="ECO:0007669"/>
    <property type="project" value="InterPro"/>
</dbReference>
<dbReference type="SUPFAM" id="SSF103473">
    <property type="entry name" value="MFS general substrate transporter"/>
    <property type="match status" value="1"/>
</dbReference>
<feature type="transmembrane region" description="Helical" evidence="6">
    <location>
        <begin position="379"/>
        <end position="398"/>
    </location>
</feature>
<sequence length="576" mass="61075">MAASTSSKAAQESTTTSDSSTHPAEQEFSAQVAPTLTDTTTRPTRAKRGVKFWLIILSILISLFLSALDFTAISTALPTITHDLNGNDFVWVGSAYALASTALLPATGGLAQIFGRRPTMLLSQALFALGSALCGSAKNMNWLIAARTIQGAGGGGLQAITQIVVSDLVPLRERPLFNALIGVTWGIAAAIGPIVSGSLAQQGQWRWLFYLNLPLTGLAAVLVFAFLNLKTPEGSFRDKFMRMDWIGNFLIISSSSAVVIALTWGGVKFPWSSASILAPLILGLVGFVAFFLYEATLAKNPLIPFTLVSNRTSLSGYIQNFVGPCTIVGALYFLPVYYQACKNASPTRSGVELFGLTIPIGPILILGNASIAVTKRYRVQIWFAWALTVAGMGALSTLKADSTLVQAIGYPILVGVGSGIWYGATYFPVLAPLPVEEVAHALAFFAFGRQFAGVWGVTIGTAVLQTQLTTRLPADFIATLPGGDGVALAYSLVPVIPTLEPPLRGQVQAAYADSIAVIWQVLIGVAGIGLLASLFMKGLPLHTETDKNWGMKDEGEAEKEDGPEKQVDVSVEVQSA</sequence>
<feature type="transmembrane region" description="Helical" evidence="6">
    <location>
        <begin position="276"/>
        <end position="297"/>
    </location>
</feature>
<feature type="transmembrane region" description="Helical" evidence="6">
    <location>
        <begin position="441"/>
        <end position="464"/>
    </location>
</feature>
<feature type="transmembrane region" description="Helical" evidence="6">
    <location>
        <begin position="207"/>
        <end position="226"/>
    </location>
</feature>
<feature type="transmembrane region" description="Helical" evidence="6">
    <location>
        <begin position="89"/>
        <end position="114"/>
    </location>
</feature>
<dbReference type="PROSITE" id="PS50850">
    <property type="entry name" value="MFS"/>
    <property type="match status" value="1"/>
</dbReference>
<dbReference type="PANTHER" id="PTHR23501:SF102">
    <property type="entry name" value="DRUG TRANSPORTER, PUTATIVE (AFU_ORTHOLOGUE AFUA_3G08530)-RELATED"/>
    <property type="match status" value="1"/>
</dbReference>
<evidence type="ECO:0000256" key="4">
    <source>
        <dbReference type="ARBA" id="ARBA00023136"/>
    </source>
</evidence>
<dbReference type="PANTHER" id="PTHR23501">
    <property type="entry name" value="MAJOR FACILITATOR SUPERFAMILY"/>
    <property type="match status" value="1"/>
</dbReference>
<comment type="subcellular location">
    <subcellularLocation>
        <location evidence="1">Membrane</location>
        <topology evidence="1">Multi-pass membrane protein</topology>
    </subcellularLocation>
</comment>
<feature type="region of interest" description="Disordered" evidence="5">
    <location>
        <begin position="546"/>
        <end position="576"/>
    </location>
</feature>
<gene>
    <name evidence="8" type="ORF">PHLGIDRAFT_129482</name>
</gene>
<keyword evidence="4 6" id="KW-0472">Membrane</keyword>
<evidence type="ECO:0000256" key="5">
    <source>
        <dbReference type="SAM" id="MobiDB-lite"/>
    </source>
</evidence>
<feature type="transmembrane region" description="Helical" evidence="6">
    <location>
        <begin position="176"/>
        <end position="195"/>
    </location>
</feature>
<dbReference type="Pfam" id="PF07690">
    <property type="entry name" value="MFS_1"/>
    <property type="match status" value="1"/>
</dbReference>
<dbReference type="AlphaFoldDB" id="A0A0C3S3K5"/>
<accession>A0A0C3S3K5</accession>
<evidence type="ECO:0000256" key="6">
    <source>
        <dbReference type="SAM" id="Phobius"/>
    </source>
</evidence>
<dbReference type="OrthoDB" id="3437016at2759"/>
<dbReference type="HOGENOM" id="CLU_000960_22_0_1"/>
<evidence type="ECO:0000256" key="1">
    <source>
        <dbReference type="ARBA" id="ARBA00004141"/>
    </source>
</evidence>
<dbReference type="Proteomes" id="UP000053257">
    <property type="component" value="Unassembled WGS sequence"/>
</dbReference>
<keyword evidence="9" id="KW-1185">Reference proteome</keyword>
<dbReference type="PRINTS" id="PR01036">
    <property type="entry name" value="TCRTETB"/>
</dbReference>
<evidence type="ECO:0000256" key="3">
    <source>
        <dbReference type="ARBA" id="ARBA00022989"/>
    </source>
</evidence>
<feature type="transmembrane region" description="Helical" evidence="6">
    <location>
        <begin position="410"/>
        <end position="429"/>
    </location>
</feature>
<dbReference type="EMBL" id="KN840573">
    <property type="protein sequence ID" value="KIP04457.1"/>
    <property type="molecule type" value="Genomic_DNA"/>
</dbReference>
<feature type="transmembrane region" description="Helical" evidence="6">
    <location>
        <begin position="516"/>
        <end position="536"/>
    </location>
</feature>
<feature type="transmembrane region" description="Helical" evidence="6">
    <location>
        <begin position="246"/>
        <end position="264"/>
    </location>
</feature>
<protein>
    <recommendedName>
        <fullName evidence="7">Major facilitator superfamily (MFS) profile domain-containing protein</fullName>
    </recommendedName>
</protein>
<evidence type="ECO:0000256" key="2">
    <source>
        <dbReference type="ARBA" id="ARBA00022692"/>
    </source>
</evidence>
<feature type="transmembrane region" description="Helical" evidence="6">
    <location>
        <begin position="317"/>
        <end position="338"/>
    </location>
</feature>
<dbReference type="InterPro" id="IPR011701">
    <property type="entry name" value="MFS"/>
</dbReference>
<organism evidence="8 9">
    <name type="scientific">Phlebiopsis gigantea (strain 11061_1 CR5-6)</name>
    <name type="common">White-rot fungus</name>
    <name type="synonym">Peniophora gigantea</name>
    <dbReference type="NCBI Taxonomy" id="745531"/>
    <lineage>
        <taxon>Eukaryota</taxon>
        <taxon>Fungi</taxon>
        <taxon>Dikarya</taxon>
        <taxon>Basidiomycota</taxon>
        <taxon>Agaricomycotina</taxon>
        <taxon>Agaricomycetes</taxon>
        <taxon>Polyporales</taxon>
        <taxon>Phanerochaetaceae</taxon>
        <taxon>Phlebiopsis</taxon>
    </lineage>
</organism>
<dbReference type="STRING" id="745531.A0A0C3S3K5"/>
<dbReference type="InterPro" id="IPR036259">
    <property type="entry name" value="MFS_trans_sf"/>
</dbReference>
<feature type="transmembrane region" description="Helical" evidence="6">
    <location>
        <begin position="350"/>
        <end position="373"/>
    </location>
</feature>
<feature type="compositionally biased region" description="Basic and acidic residues" evidence="5">
    <location>
        <begin position="546"/>
        <end position="567"/>
    </location>
</feature>
<keyword evidence="3 6" id="KW-1133">Transmembrane helix</keyword>
<feature type="domain" description="Major facilitator superfamily (MFS) profile" evidence="7">
    <location>
        <begin position="55"/>
        <end position="544"/>
    </location>
</feature>
<reference evidence="8 9" key="1">
    <citation type="journal article" date="2014" name="PLoS Genet.">
        <title>Analysis of the Phlebiopsis gigantea genome, transcriptome and secretome provides insight into its pioneer colonization strategies of wood.</title>
        <authorList>
            <person name="Hori C."/>
            <person name="Ishida T."/>
            <person name="Igarashi K."/>
            <person name="Samejima M."/>
            <person name="Suzuki H."/>
            <person name="Master E."/>
            <person name="Ferreira P."/>
            <person name="Ruiz-Duenas F.J."/>
            <person name="Held B."/>
            <person name="Canessa P."/>
            <person name="Larrondo L.F."/>
            <person name="Schmoll M."/>
            <person name="Druzhinina I.S."/>
            <person name="Kubicek C.P."/>
            <person name="Gaskell J.A."/>
            <person name="Kersten P."/>
            <person name="St John F."/>
            <person name="Glasner J."/>
            <person name="Sabat G."/>
            <person name="Splinter BonDurant S."/>
            <person name="Syed K."/>
            <person name="Yadav J."/>
            <person name="Mgbeahuruike A.C."/>
            <person name="Kovalchuk A."/>
            <person name="Asiegbu F.O."/>
            <person name="Lackner G."/>
            <person name="Hoffmeister D."/>
            <person name="Rencoret J."/>
            <person name="Gutierrez A."/>
            <person name="Sun H."/>
            <person name="Lindquist E."/>
            <person name="Barry K."/>
            <person name="Riley R."/>
            <person name="Grigoriev I.V."/>
            <person name="Henrissat B."/>
            <person name="Kues U."/>
            <person name="Berka R.M."/>
            <person name="Martinez A.T."/>
            <person name="Covert S.F."/>
            <person name="Blanchette R.A."/>
            <person name="Cullen D."/>
        </authorList>
    </citation>
    <scope>NUCLEOTIDE SEQUENCE [LARGE SCALE GENOMIC DNA]</scope>
    <source>
        <strain evidence="8 9">11061_1 CR5-6</strain>
    </source>
</reference>
<evidence type="ECO:0000313" key="8">
    <source>
        <dbReference type="EMBL" id="KIP04457.1"/>
    </source>
</evidence>
<feature type="region of interest" description="Disordered" evidence="5">
    <location>
        <begin position="1"/>
        <end position="40"/>
    </location>
</feature>
<proteinExistence type="predicted"/>
<dbReference type="InterPro" id="IPR020846">
    <property type="entry name" value="MFS_dom"/>
</dbReference>
<dbReference type="GO" id="GO:0005886">
    <property type="term" value="C:plasma membrane"/>
    <property type="evidence" value="ECO:0007669"/>
    <property type="project" value="TreeGrafter"/>
</dbReference>